<feature type="region of interest" description="Disordered" evidence="2">
    <location>
        <begin position="159"/>
        <end position="238"/>
    </location>
</feature>
<evidence type="ECO:0000313" key="4">
    <source>
        <dbReference type="Proteomes" id="UP001345219"/>
    </source>
</evidence>
<comment type="caution">
    <text evidence="3">The sequence shown here is derived from an EMBL/GenBank/DDBJ whole genome shotgun (WGS) entry which is preliminary data.</text>
</comment>
<evidence type="ECO:0000256" key="1">
    <source>
        <dbReference type="ARBA" id="ARBA00009207"/>
    </source>
</evidence>
<reference evidence="3 4" key="1">
    <citation type="journal article" date="2023" name="Hortic Res">
        <title>Pangenome of water caltrop reveals structural variations and asymmetric subgenome divergence after allopolyploidization.</title>
        <authorList>
            <person name="Zhang X."/>
            <person name="Chen Y."/>
            <person name="Wang L."/>
            <person name="Yuan Y."/>
            <person name="Fang M."/>
            <person name="Shi L."/>
            <person name="Lu R."/>
            <person name="Comes H.P."/>
            <person name="Ma Y."/>
            <person name="Chen Y."/>
            <person name="Huang G."/>
            <person name="Zhou Y."/>
            <person name="Zheng Z."/>
            <person name="Qiu Y."/>
        </authorList>
    </citation>
    <scope>NUCLEOTIDE SEQUENCE [LARGE SCALE GENOMIC DNA]</scope>
    <source>
        <tissue evidence="3">Roots</tissue>
    </source>
</reference>
<dbReference type="Proteomes" id="UP001345219">
    <property type="component" value="Chromosome 19"/>
</dbReference>
<name>A0AAN7G8Q3_9MYRT</name>
<evidence type="ECO:0000313" key="3">
    <source>
        <dbReference type="EMBL" id="KAK4740660.1"/>
    </source>
</evidence>
<accession>A0AAN7G8Q3</accession>
<dbReference type="EMBL" id="JAXIOK010000024">
    <property type="protein sequence ID" value="KAK4740660.1"/>
    <property type="molecule type" value="Genomic_DNA"/>
</dbReference>
<dbReference type="GO" id="GO:0005634">
    <property type="term" value="C:nucleus"/>
    <property type="evidence" value="ECO:0007669"/>
    <property type="project" value="TreeGrafter"/>
</dbReference>
<feature type="compositionally biased region" description="Polar residues" evidence="2">
    <location>
        <begin position="228"/>
        <end position="238"/>
    </location>
</feature>
<keyword evidence="4" id="KW-1185">Reference proteome</keyword>
<dbReference type="PANTHER" id="PTHR16487">
    <property type="entry name" value="PPP4R2-RELATED PROTEIN"/>
    <property type="match status" value="1"/>
</dbReference>
<evidence type="ECO:0008006" key="5">
    <source>
        <dbReference type="Google" id="ProtNLM"/>
    </source>
</evidence>
<dbReference type="InterPro" id="IPR015267">
    <property type="entry name" value="PPP4R2"/>
</dbReference>
<organism evidence="3 4">
    <name type="scientific">Trapa incisa</name>
    <dbReference type="NCBI Taxonomy" id="236973"/>
    <lineage>
        <taxon>Eukaryota</taxon>
        <taxon>Viridiplantae</taxon>
        <taxon>Streptophyta</taxon>
        <taxon>Embryophyta</taxon>
        <taxon>Tracheophyta</taxon>
        <taxon>Spermatophyta</taxon>
        <taxon>Magnoliopsida</taxon>
        <taxon>eudicotyledons</taxon>
        <taxon>Gunneridae</taxon>
        <taxon>Pentapetalae</taxon>
        <taxon>rosids</taxon>
        <taxon>malvids</taxon>
        <taxon>Myrtales</taxon>
        <taxon>Lythraceae</taxon>
        <taxon>Trapa</taxon>
    </lineage>
</organism>
<dbReference type="AlphaFoldDB" id="A0AAN7G8Q3"/>
<evidence type="ECO:0000256" key="2">
    <source>
        <dbReference type="SAM" id="MobiDB-lite"/>
    </source>
</evidence>
<proteinExistence type="inferred from homology"/>
<dbReference type="GO" id="GO:0019888">
    <property type="term" value="F:protein phosphatase regulator activity"/>
    <property type="evidence" value="ECO:0007669"/>
    <property type="project" value="InterPro"/>
</dbReference>
<dbReference type="PANTHER" id="PTHR16487:SF0">
    <property type="entry name" value="PROTEIN PHOSPHATASE 4 REGULATORY SUBUNIT 2-RELATED"/>
    <property type="match status" value="1"/>
</dbReference>
<dbReference type="GO" id="GO:0005737">
    <property type="term" value="C:cytoplasm"/>
    <property type="evidence" value="ECO:0007669"/>
    <property type="project" value="TreeGrafter"/>
</dbReference>
<dbReference type="Pfam" id="PF09184">
    <property type="entry name" value="PPP4R2"/>
    <property type="match status" value="1"/>
</dbReference>
<comment type="similarity">
    <text evidence="1">Belongs to the PPP4R2 family.</text>
</comment>
<sequence>MSAEINSDQHATDSPNHQFDNSHVVSDLLDNGATVAELKFADDDVRSVIEAIASTGAFWIEWDELKNLLSFKLKQVLSEYPEGTMTIEQQNASLGETYQELVRRLDEALITFDEGPPFTLQRLCEILLSAQSIYPKLSKLALALEKNLLVSSMLTISVDPSKKSTQGGDDGHEETVDNPEQRPYSGQNGGGDTVMSDSDEIMAVGEAEISSQETAEPSEIDAIPAAETPSSETAPTHS</sequence>
<gene>
    <name evidence="3" type="ORF">SAY87_024248</name>
</gene>
<dbReference type="GO" id="GO:0030289">
    <property type="term" value="C:protein phosphatase 4 complex"/>
    <property type="evidence" value="ECO:0007669"/>
    <property type="project" value="InterPro"/>
</dbReference>
<protein>
    <recommendedName>
        <fullName evidence="5">Serine/threonine-protein phosphatase 4 regulatory subunit 2</fullName>
    </recommendedName>
</protein>